<organism evidence="2">
    <name type="scientific">Oryza glumipatula</name>
    <dbReference type="NCBI Taxonomy" id="40148"/>
    <lineage>
        <taxon>Eukaryota</taxon>
        <taxon>Viridiplantae</taxon>
        <taxon>Streptophyta</taxon>
        <taxon>Embryophyta</taxon>
        <taxon>Tracheophyta</taxon>
        <taxon>Spermatophyta</taxon>
        <taxon>Magnoliopsida</taxon>
        <taxon>Liliopsida</taxon>
        <taxon>Poales</taxon>
        <taxon>Poaceae</taxon>
        <taxon>BOP clade</taxon>
        <taxon>Oryzoideae</taxon>
        <taxon>Oryzeae</taxon>
        <taxon>Oryzinae</taxon>
        <taxon>Oryza</taxon>
    </lineage>
</organism>
<proteinExistence type="predicted"/>
<evidence type="ECO:0000256" key="1">
    <source>
        <dbReference type="SAM" id="MobiDB-lite"/>
    </source>
</evidence>
<evidence type="ECO:0000313" key="3">
    <source>
        <dbReference type="Proteomes" id="UP000026961"/>
    </source>
</evidence>
<name>A0A0D9ZLZ8_9ORYZ</name>
<keyword evidence="3" id="KW-1185">Reference proteome</keyword>
<protein>
    <submittedName>
        <fullName evidence="2">Uncharacterized protein</fullName>
    </submittedName>
</protein>
<dbReference type="Gramene" id="OGLUM04G15540.1">
    <property type="protein sequence ID" value="OGLUM04G15540.1"/>
    <property type="gene ID" value="OGLUM04G15540"/>
</dbReference>
<dbReference type="AlphaFoldDB" id="A0A0D9ZLZ8"/>
<sequence length="132" mass="14782">MGDGAKTNDRAWELANSQCTCAKGRENDSPKPCLRAHWFNLRKENAESPDTGTESAAITYSPVLFSTPPSNVLHALPSPTRPFQPKPKHQLPHELAEAFDSRTRMPPRARARATGERRYVPPERRVRAVRPA</sequence>
<reference evidence="2" key="2">
    <citation type="submission" date="2018-05" db="EMBL/GenBank/DDBJ databases">
        <title>OgluRS3 (Oryza glumaepatula Reference Sequence Version 3).</title>
        <authorList>
            <person name="Zhang J."/>
            <person name="Kudrna D."/>
            <person name="Lee S."/>
            <person name="Talag J."/>
            <person name="Welchert J."/>
            <person name="Wing R.A."/>
        </authorList>
    </citation>
    <scope>NUCLEOTIDE SEQUENCE [LARGE SCALE GENOMIC DNA]</scope>
</reference>
<evidence type="ECO:0000313" key="2">
    <source>
        <dbReference type="EnsemblPlants" id="OGLUM04G15540.1"/>
    </source>
</evidence>
<dbReference type="HOGENOM" id="CLU_1920379_0_0_1"/>
<reference evidence="2" key="1">
    <citation type="submission" date="2015-04" db="UniProtKB">
        <authorList>
            <consortium name="EnsemblPlants"/>
        </authorList>
    </citation>
    <scope>IDENTIFICATION</scope>
</reference>
<dbReference type="EnsemblPlants" id="OGLUM04G15540.1">
    <property type="protein sequence ID" value="OGLUM04G15540.1"/>
    <property type="gene ID" value="OGLUM04G15540"/>
</dbReference>
<dbReference type="Proteomes" id="UP000026961">
    <property type="component" value="Chromosome 4"/>
</dbReference>
<feature type="compositionally biased region" description="Basic and acidic residues" evidence="1">
    <location>
        <begin position="113"/>
        <end position="126"/>
    </location>
</feature>
<feature type="region of interest" description="Disordered" evidence="1">
    <location>
        <begin position="96"/>
        <end position="132"/>
    </location>
</feature>
<accession>A0A0D9ZLZ8</accession>